<dbReference type="EMBL" id="CCCS020000035">
    <property type="protein sequence ID" value="CDQ10439.1"/>
    <property type="molecule type" value="Genomic_DNA"/>
</dbReference>
<protein>
    <submittedName>
        <fullName evidence="1">Uncharacterized protein</fullName>
    </submittedName>
</protein>
<reference evidence="1" key="1">
    <citation type="submission" date="2014-03" db="EMBL/GenBank/DDBJ databases">
        <authorList>
            <person name="Genoscope - CEA"/>
        </authorList>
    </citation>
    <scope>NUCLEOTIDE SEQUENCE [LARGE SCALE GENOMIC DNA]</scope>
    <source>
        <strain evidence="1">CF27</strain>
    </source>
</reference>
<accession>A0A060UV55</accession>
<evidence type="ECO:0000313" key="1">
    <source>
        <dbReference type="EMBL" id="CDQ10439.1"/>
    </source>
</evidence>
<sequence>MNVRARWKGSAVALLRMRYYAISGYPVAELTQQQMGTIDIIGKRLWLIDRSCEKLWCSIW</sequence>
<reference evidence="1" key="2">
    <citation type="submission" date="2014-07" db="EMBL/GenBank/DDBJ databases">
        <title>Initial genome analysis of the psychrotolerant acidophile Acidithiobacillus ferrivorans CF27: insights into iron and sulfur oxidation pathways and into biofilm formation.</title>
        <authorList>
            <person name="Talla E."/>
            <person name="Hedrich S."/>
            <person name="Mangenot S."/>
            <person name="Ji B."/>
            <person name="Johnson D.B."/>
            <person name="Barbe V."/>
            <person name="Bonnefoy V."/>
        </authorList>
    </citation>
    <scope>NUCLEOTIDE SEQUENCE [LARGE SCALE GENOMIC DNA]</scope>
    <source>
        <strain evidence="1">CF27</strain>
    </source>
</reference>
<organism evidence="1">
    <name type="scientific">Acidithiobacillus ferrivorans</name>
    <dbReference type="NCBI Taxonomy" id="160808"/>
    <lineage>
        <taxon>Bacteria</taxon>
        <taxon>Pseudomonadati</taxon>
        <taxon>Pseudomonadota</taxon>
        <taxon>Acidithiobacillia</taxon>
        <taxon>Acidithiobacillales</taxon>
        <taxon>Acidithiobacillaceae</taxon>
        <taxon>Acidithiobacillus</taxon>
    </lineage>
</organism>
<gene>
    <name evidence="1" type="ORF">AFERRI_400220</name>
</gene>
<dbReference type="AlphaFoldDB" id="A0A060UV55"/>
<comment type="caution">
    <text evidence="1">The sequence shown here is derived from an EMBL/GenBank/DDBJ whole genome shotgun (WGS) entry which is preliminary data.</text>
</comment>
<name>A0A060UV55_9PROT</name>
<proteinExistence type="predicted"/>